<dbReference type="EMBL" id="FRBD01000008">
    <property type="protein sequence ID" value="SHK65291.1"/>
    <property type="molecule type" value="Genomic_DNA"/>
</dbReference>
<accession>A0A1M6U7Z4</accession>
<gene>
    <name evidence="1" type="ORF">SAMN05216463_10882</name>
</gene>
<protein>
    <submittedName>
        <fullName evidence="1">Uncharacterized protein</fullName>
    </submittedName>
</protein>
<proteinExistence type="predicted"/>
<sequence length="193" mass="22246">MTHPNGWRIIKVNGSFKKWDISTQYIKSIPSIADVSKVSYQLYKDALPNIMKNHIDAFWPVFDSYRYVLTDTNLPEDILPTNIEDFREWFMEGMGEQMCKGFLLHIAGNEENNPEAAVLMTEFKEAMENMVRKRLVDNNVDQETTDMLMLFVSSTHEVLFRPKVQSLLTDTNQVDTNVSSSTDDLNVELNIGK</sequence>
<reference evidence="1 2" key="1">
    <citation type="submission" date="2016-11" db="EMBL/GenBank/DDBJ databases">
        <authorList>
            <person name="Jaros S."/>
            <person name="Januszkiewicz K."/>
            <person name="Wedrychowicz H."/>
        </authorList>
    </citation>
    <scope>NUCLEOTIDE SEQUENCE [LARGE SCALE GENOMIC DNA]</scope>
    <source>
        <strain evidence="1 2">KHT3</strain>
    </source>
</reference>
<dbReference type="AlphaFoldDB" id="A0A1M6U7Z4"/>
<dbReference type="RefSeq" id="WP_073207244.1">
    <property type="nucleotide sequence ID" value="NZ_FRBD01000008.1"/>
</dbReference>
<evidence type="ECO:0000313" key="2">
    <source>
        <dbReference type="Proteomes" id="UP000184130"/>
    </source>
</evidence>
<evidence type="ECO:0000313" key="1">
    <source>
        <dbReference type="EMBL" id="SHK65291.1"/>
    </source>
</evidence>
<name>A0A1M6U7Z4_XYLRU</name>
<organism evidence="1 2">
    <name type="scientific">Xylanibacter ruminicola</name>
    <name type="common">Prevotella ruminicola</name>
    <dbReference type="NCBI Taxonomy" id="839"/>
    <lineage>
        <taxon>Bacteria</taxon>
        <taxon>Pseudomonadati</taxon>
        <taxon>Bacteroidota</taxon>
        <taxon>Bacteroidia</taxon>
        <taxon>Bacteroidales</taxon>
        <taxon>Prevotellaceae</taxon>
        <taxon>Xylanibacter</taxon>
    </lineage>
</organism>
<dbReference type="Proteomes" id="UP000184130">
    <property type="component" value="Unassembled WGS sequence"/>
</dbReference>